<dbReference type="FunFam" id="3.40.1190.20:FF:000076">
    <property type="entry name" value="Adenosine kinase"/>
    <property type="match status" value="1"/>
</dbReference>
<reference evidence="16 17" key="1">
    <citation type="submission" date="2020-04" db="EMBL/GenBank/DDBJ databases">
        <title>Perkinsus olseni comparative genomics.</title>
        <authorList>
            <person name="Bogema D.R."/>
        </authorList>
    </citation>
    <scope>NUCLEOTIDE SEQUENCE [LARGE SCALE GENOMIC DNA]</scope>
    <source>
        <strain evidence="16 17">ATCC PRA-207</strain>
    </source>
</reference>
<evidence type="ECO:0000256" key="7">
    <source>
        <dbReference type="ARBA" id="ARBA00022741"/>
    </source>
</evidence>
<dbReference type="InterPro" id="IPR029056">
    <property type="entry name" value="Ribokinase-like"/>
</dbReference>
<name>A0A7J6R5U3_PEROL</name>
<dbReference type="Gene3D" id="3.30.1110.10">
    <property type="match status" value="1"/>
</dbReference>
<keyword evidence="9" id="KW-0067">ATP-binding</keyword>
<evidence type="ECO:0000313" key="17">
    <source>
        <dbReference type="Proteomes" id="UP000553632"/>
    </source>
</evidence>
<sequence length="513" mass="55899">EKVYNSIEELRTATNDNFNAVKICLDDRDRQHNEVTSRLDRRLEAIDLKLTNMGRSTVKTVQGAQAFDLSPDHVGAQQVIARMPSLVGMGNPLLDISVNTDTDILDRYKLEANNAILADDSHIPLYPEVTKMPGVEYIAGGATQNSMRVAQWMLGGRGDAAFIGCVGSDHYAKIMQDNCQQAGVITRYLVDESTPTGTCAVLVTHEGPQRSLVANLSAAIKYDHTHVLDPENWKLIEHARVVYSAGFFVAVSPKAIEMVSNKCIETGALYCMNVAANYIVEVPDFKKVVVETLPKIDILFGNEIEAKALAKALEWEADMSIPEIAVKLAELPMAEGKNRGRKVVITQGPLETYIANTGRPVAAYDIISIEDEDIVDTNAAGDAYVGGFLAGILKNCDDQMCAAAGAYAAWEVIKQSGCKFPEKSKFEFKVDSSTTITGSSTFITIAVLLGLAVLVEQVLYDTFYKKIANYRTGEMRRKIVPAKFNAHPHALQGLLPELSSASPLKGTAGLYSL</sequence>
<evidence type="ECO:0000256" key="3">
    <source>
        <dbReference type="ARBA" id="ARBA00010688"/>
    </source>
</evidence>
<keyword evidence="14" id="KW-1133">Transmembrane helix</keyword>
<evidence type="ECO:0000256" key="5">
    <source>
        <dbReference type="ARBA" id="ARBA00022679"/>
    </source>
</evidence>
<comment type="caution">
    <text evidence="16">The sequence shown here is derived from an EMBL/GenBank/DDBJ whole genome shotgun (WGS) entry which is preliminary data.</text>
</comment>
<dbReference type="InterPro" id="IPR002173">
    <property type="entry name" value="Carboh/pur_kinase_PfkB_CS"/>
</dbReference>
<dbReference type="GO" id="GO:0004001">
    <property type="term" value="F:adenosine kinase activity"/>
    <property type="evidence" value="ECO:0007669"/>
    <property type="project" value="UniProtKB-EC"/>
</dbReference>
<feature type="non-terminal residue" evidence="16">
    <location>
        <position position="513"/>
    </location>
</feature>
<dbReference type="GO" id="GO:0006166">
    <property type="term" value="P:purine ribonucleoside salvage"/>
    <property type="evidence" value="ECO:0007669"/>
    <property type="project" value="UniProtKB-KW"/>
</dbReference>
<evidence type="ECO:0000256" key="4">
    <source>
        <dbReference type="ARBA" id="ARBA00012119"/>
    </source>
</evidence>
<evidence type="ECO:0000256" key="1">
    <source>
        <dbReference type="ARBA" id="ARBA00001946"/>
    </source>
</evidence>
<keyword evidence="14" id="KW-0812">Transmembrane</keyword>
<dbReference type="EC" id="2.7.1.20" evidence="4"/>
<dbReference type="GO" id="GO:0006144">
    <property type="term" value="P:purine nucleobase metabolic process"/>
    <property type="evidence" value="ECO:0007669"/>
    <property type="project" value="TreeGrafter"/>
</dbReference>
<dbReference type="Gene3D" id="3.40.1190.20">
    <property type="match status" value="1"/>
</dbReference>
<organism evidence="16 17">
    <name type="scientific">Perkinsus olseni</name>
    <name type="common">Perkinsus atlanticus</name>
    <dbReference type="NCBI Taxonomy" id="32597"/>
    <lineage>
        <taxon>Eukaryota</taxon>
        <taxon>Sar</taxon>
        <taxon>Alveolata</taxon>
        <taxon>Perkinsozoa</taxon>
        <taxon>Perkinsea</taxon>
        <taxon>Perkinsida</taxon>
        <taxon>Perkinsidae</taxon>
        <taxon>Perkinsus</taxon>
    </lineage>
</organism>
<dbReference type="Pfam" id="PF00294">
    <property type="entry name" value="PfkB"/>
    <property type="match status" value="1"/>
</dbReference>
<gene>
    <name evidence="16" type="ORF">FOZ63_028786</name>
</gene>
<comment type="cofactor">
    <cofactor evidence="1">
        <name>Mg(2+)</name>
        <dbReference type="ChEBI" id="CHEBI:18420"/>
    </cofactor>
</comment>
<evidence type="ECO:0000256" key="12">
    <source>
        <dbReference type="ARBA" id="ARBA00068771"/>
    </source>
</evidence>
<dbReference type="UniPathway" id="UPA00588">
    <property type="reaction ID" value="UER00659"/>
</dbReference>
<dbReference type="EMBL" id="JABANO010027941">
    <property type="protein sequence ID" value="KAF4716018.1"/>
    <property type="molecule type" value="Genomic_DNA"/>
</dbReference>
<evidence type="ECO:0000256" key="10">
    <source>
        <dbReference type="ARBA" id="ARBA00022842"/>
    </source>
</evidence>
<dbReference type="Proteomes" id="UP000553632">
    <property type="component" value="Unassembled WGS sequence"/>
</dbReference>
<keyword evidence="10" id="KW-0460">Magnesium</keyword>
<dbReference type="OMA" id="YCATECI"/>
<dbReference type="GO" id="GO:0005829">
    <property type="term" value="C:cytosol"/>
    <property type="evidence" value="ECO:0007669"/>
    <property type="project" value="TreeGrafter"/>
</dbReference>
<keyword evidence="7" id="KW-0547">Nucleotide-binding</keyword>
<keyword evidence="8" id="KW-0418">Kinase</keyword>
<evidence type="ECO:0000313" key="16">
    <source>
        <dbReference type="EMBL" id="KAF4716018.1"/>
    </source>
</evidence>
<evidence type="ECO:0000256" key="11">
    <source>
        <dbReference type="ARBA" id="ARBA00051362"/>
    </source>
</evidence>
<dbReference type="GO" id="GO:0005524">
    <property type="term" value="F:ATP binding"/>
    <property type="evidence" value="ECO:0007669"/>
    <property type="project" value="UniProtKB-KW"/>
</dbReference>
<evidence type="ECO:0000256" key="2">
    <source>
        <dbReference type="ARBA" id="ARBA00004801"/>
    </source>
</evidence>
<feature type="transmembrane region" description="Helical" evidence="14">
    <location>
        <begin position="442"/>
        <end position="460"/>
    </location>
</feature>
<dbReference type="GO" id="GO:0005634">
    <property type="term" value="C:nucleus"/>
    <property type="evidence" value="ECO:0007669"/>
    <property type="project" value="TreeGrafter"/>
</dbReference>
<comment type="similarity">
    <text evidence="3">Belongs to the carbohydrate kinase PfkB family.</text>
</comment>
<comment type="pathway">
    <text evidence="2">Purine metabolism; AMP biosynthesis via salvage pathway; AMP from adenosine: step 1/1.</text>
</comment>
<evidence type="ECO:0000256" key="14">
    <source>
        <dbReference type="SAM" id="Phobius"/>
    </source>
</evidence>
<dbReference type="GO" id="GO:0044209">
    <property type="term" value="P:AMP salvage"/>
    <property type="evidence" value="ECO:0007669"/>
    <property type="project" value="UniProtKB-UniPathway"/>
</dbReference>
<evidence type="ECO:0000256" key="8">
    <source>
        <dbReference type="ARBA" id="ARBA00022777"/>
    </source>
</evidence>
<keyword evidence="5" id="KW-0808">Transferase</keyword>
<dbReference type="PROSITE" id="PS00584">
    <property type="entry name" value="PFKB_KINASES_2"/>
    <property type="match status" value="1"/>
</dbReference>
<feature type="domain" description="Carbohydrate kinase PfkB" evidence="15">
    <location>
        <begin position="114"/>
        <end position="422"/>
    </location>
</feature>
<dbReference type="SUPFAM" id="SSF53613">
    <property type="entry name" value="Ribokinase-like"/>
    <property type="match status" value="1"/>
</dbReference>
<dbReference type="PRINTS" id="PR00989">
    <property type="entry name" value="ADENOKINASE"/>
</dbReference>
<evidence type="ECO:0000256" key="13">
    <source>
        <dbReference type="PIRSR" id="PIRSR601805-1"/>
    </source>
</evidence>
<evidence type="ECO:0000256" key="6">
    <source>
        <dbReference type="ARBA" id="ARBA00022726"/>
    </source>
</evidence>
<evidence type="ECO:0000259" key="15">
    <source>
        <dbReference type="Pfam" id="PF00294"/>
    </source>
</evidence>
<dbReference type="CDD" id="cd01168">
    <property type="entry name" value="adenosine_kinase"/>
    <property type="match status" value="1"/>
</dbReference>
<keyword evidence="6" id="KW-0660">Purine salvage</keyword>
<keyword evidence="14" id="KW-0472">Membrane</keyword>
<keyword evidence="17" id="KW-1185">Reference proteome</keyword>
<dbReference type="PANTHER" id="PTHR45769">
    <property type="entry name" value="ADENOSINE KINASE"/>
    <property type="match status" value="1"/>
</dbReference>
<protein>
    <recommendedName>
        <fullName evidence="12">Adenosine kinase</fullName>
        <ecNumber evidence="4">2.7.1.20</ecNumber>
    </recommendedName>
</protein>
<dbReference type="InterPro" id="IPR001805">
    <property type="entry name" value="Adenokinase"/>
</dbReference>
<evidence type="ECO:0000256" key="9">
    <source>
        <dbReference type="ARBA" id="ARBA00022840"/>
    </source>
</evidence>
<dbReference type="InterPro" id="IPR011611">
    <property type="entry name" value="PfkB_dom"/>
</dbReference>
<dbReference type="AlphaFoldDB" id="A0A7J6R5U3"/>
<proteinExistence type="inferred from homology"/>
<comment type="catalytic activity">
    <reaction evidence="11">
        <text>adenosine + ATP = AMP + ADP + H(+)</text>
        <dbReference type="Rhea" id="RHEA:20824"/>
        <dbReference type="ChEBI" id="CHEBI:15378"/>
        <dbReference type="ChEBI" id="CHEBI:16335"/>
        <dbReference type="ChEBI" id="CHEBI:30616"/>
        <dbReference type="ChEBI" id="CHEBI:456215"/>
        <dbReference type="ChEBI" id="CHEBI:456216"/>
        <dbReference type="EC" id="2.7.1.20"/>
    </reaction>
</comment>
<feature type="non-terminal residue" evidence="16">
    <location>
        <position position="1"/>
    </location>
</feature>
<dbReference type="PANTHER" id="PTHR45769:SF3">
    <property type="entry name" value="ADENOSINE KINASE"/>
    <property type="match status" value="1"/>
</dbReference>
<accession>A0A7J6R5U3</accession>
<feature type="active site" description="Proton acceptor" evidence="13">
    <location>
        <position position="382"/>
    </location>
</feature>